<organism evidence="1 2">
    <name type="scientific">Ancylostoma duodenale</name>
    <dbReference type="NCBI Taxonomy" id="51022"/>
    <lineage>
        <taxon>Eukaryota</taxon>
        <taxon>Metazoa</taxon>
        <taxon>Ecdysozoa</taxon>
        <taxon>Nematoda</taxon>
        <taxon>Chromadorea</taxon>
        <taxon>Rhabditida</taxon>
        <taxon>Rhabditina</taxon>
        <taxon>Rhabditomorpha</taxon>
        <taxon>Strongyloidea</taxon>
        <taxon>Ancylostomatidae</taxon>
        <taxon>Ancylostomatinae</taxon>
        <taxon>Ancylostoma</taxon>
    </lineage>
</organism>
<gene>
    <name evidence="1" type="ORF">ANCDUO_05822</name>
</gene>
<dbReference type="EMBL" id="KN728387">
    <property type="protein sequence ID" value="KIH63871.1"/>
    <property type="molecule type" value="Genomic_DNA"/>
</dbReference>
<dbReference type="AlphaFoldDB" id="A0A0C2H389"/>
<keyword evidence="2" id="KW-1185">Reference proteome</keyword>
<sequence length="383" mass="43433">MKTAIVQCSAADVNRLIDGVLGRMNREIGEHVVVKSGQADIHEVVSKFEGCSGKRKQLLVIEQAESLSSQFLNGLFYSLPSLRCDIIVLLCVSTKQIMFTSRVSRRCLALLHARRFLFSLSPEVFYNLVTNVLFNPSFTDLRLQAGFLRFIRSTLLTNDFSESKERDSELIALHEHVQAAGFLGIANSSKYRDWTQSVSRMSEVDIKRMMNHEGIHGYNIKLEVPDQSDAAVQREADSGKLLSPKPLTEKTSVLQLKNKMKEIIAARQLNPQLLARQRLIREIEIILRSVLRPFTTIPYSGLFLFGDESVRFLAPNVTCEVERSMLCQGEQHPLGIALRTLVEQGRWKTVSLMEWGKSFVEDMMTKGLAMDKKRLESIFFACE</sequence>
<protein>
    <submittedName>
        <fullName evidence="1">Uncharacterized protein</fullName>
    </submittedName>
</protein>
<name>A0A0C2H389_9BILA</name>
<proteinExistence type="predicted"/>
<accession>A0A0C2H389</accession>
<evidence type="ECO:0000313" key="2">
    <source>
        <dbReference type="Proteomes" id="UP000054047"/>
    </source>
</evidence>
<reference evidence="1 2" key="1">
    <citation type="submission" date="2013-12" db="EMBL/GenBank/DDBJ databases">
        <title>Draft genome of the parsitic nematode Ancylostoma duodenale.</title>
        <authorList>
            <person name="Mitreva M."/>
        </authorList>
    </citation>
    <scope>NUCLEOTIDE SEQUENCE [LARGE SCALE GENOMIC DNA]</scope>
    <source>
        <strain evidence="1 2">Zhejiang</strain>
    </source>
</reference>
<dbReference type="OrthoDB" id="5855766at2759"/>
<evidence type="ECO:0000313" key="1">
    <source>
        <dbReference type="EMBL" id="KIH63871.1"/>
    </source>
</evidence>
<dbReference type="Proteomes" id="UP000054047">
    <property type="component" value="Unassembled WGS sequence"/>
</dbReference>